<dbReference type="OrthoDB" id="447089at2"/>
<sequence length="275" mass="28712">MIVSHFELIFKPQAPGPAAGVNVDRVVQGYFLEITNLEDQPYRYALEFVVSPADPTRPERSLAGNCIYFVDTPPGTDNQSGVLNGGVSATVFRPSRGSILVPPKGTALVAVLPSVFGNAFDPTPLLVPNFEVRGHVVIKLPAVFPPGPPFSLFTVPQAAAPVKVLLTPQSRATFFSAANTITSQLQATLPLASGAAVVSLPPEPGGPLVLQPFEVSRIDVRLRDALAGLESSPAEMLALLVGGLQADAAALSAFNAALKDGGIPYALEARKRAGA</sequence>
<dbReference type="Proteomes" id="UP000301751">
    <property type="component" value="Unassembled WGS sequence"/>
</dbReference>
<proteinExistence type="predicted"/>
<evidence type="ECO:0000313" key="1">
    <source>
        <dbReference type="EMBL" id="GCL63069.1"/>
    </source>
</evidence>
<evidence type="ECO:0000313" key="2">
    <source>
        <dbReference type="Proteomes" id="UP000301751"/>
    </source>
</evidence>
<dbReference type="AlphaFoldDB" id="A0A480AN29"/>
<organism evidence="1 2">
    <name type="scientific">Pseudaquabacterium pictum</name>
    <dbReference type="NCBI Taxonomy" id="2315236"/>
    <lineage>
        <taxon>Bacteria</taxon>
        <taxon>Pseudomonadati</taxon>
        <taxon>Pseudomonadota</taxon>
        <taxon>Betaproteobacteria</taxon>
        <taxon>Burkholderiales</taxon>
        <taxon>Sphaerotilaceae</taxon>
        <taxon>Pseudaquabacterium</taxon>
    </lineage>
</organism>
<dbReference type="EMBL" id="BJCL01000004">
    <property type="protein sequence ID" value="GCL63069.1"/>
    <property type="molecule type" value="Genomic_DNA"/>
</dbReference>
<protein>
    <submittedName>
        <fullName evidence="1">Uncharacterized protein</fullName>
    </submittedName>
</protein>
<keyword evidence="2" id="KW-1185">Reference proteome</keyword>
<gene>
    <name evidence="1" type="ORF">AQPW35_21500</name>
</gene>
<reference evidence="2" key="1">
    <citation type="submission" date="2019-03" db="EMBL/GenBank/DDBJ databases">
        <title>Aquabacterium pictum sp.nov., the first bacteriochlorophyll a-containing freshwater bacterium in the genus Aquabacterium of the class Betaproteobacteria.</title>
        <authorList>
            <person name="Hirose S."/>
            <person name="Tank M."/>
            <person name="Hara E."/>
            <person name="Tamaki H."/>
            <person name="Takaichi S."/>
            <person name="Haruta S."/>
            <person name="Hanada S."/>
        </authorList>
    </citation>
    <scope>NUCLEOTIDE SEQUENCE [LARGE SCALE GENOMIC DNA]</scope>
    <source>
        <strain evidence="2">W35</strain>
    </source>
</reference>
<accession>A0A480AN29</accession>
<comment type="caution">
    <text evidence="1">The sequence shown here is derived from an EMBL/GenBank/DDBJ whole genome shotgun (WGS) entry which is preliminary data.</text>
</comment>
<dbReference type="RefSeq" id="WP_137732814.1">
    <property type="nucleotide sequence ID" value="NZ_BJCL01000004.1"/>
</dbReference>
<name>A0A480AN29_9BURK</name>